<protein>
    <submittedName>
        <fullName evidence="2">MarR family transcriptional regulator</fullName>
    </submittedName>
</protein>
<dbReference type="PANTHER" id="PTHR33164">
    <property type="entry name" value="TRANSCRIPTIONAL REGULATOR, MARR FAMILY"/>
    <property type="match status" value="1"/>
</dbReference>
<reference evidence="2 3" key="1">
    <citation type="submission" date="2017-05" db="EMBL/GenBank/DDBJ databases">
        <title>Isolation of Rhodococcus sp. S2-17 biodegrading of BP-3.</title>
        <authorList>
            <person name="Lee Y."/>
            <person name="Kim K.H."/>
            <person name="Chun B.H."/>
            <person name="Jung H.S."/>
            <person name="Jeon C.O."/>
        </authorList>
    </citation>
    <scope>NUCLEOTIDE SEQUENCE [LARGE SCALE GENOMIC DNA]</scope>
    <source>
        <strain evidence="2 3">S2-17</strain>
    </source>
</reference>
<dbReference type="GO" id="GO:0003700">
    <property type="term" value="F:DNA-binding transcription factor activity"/>
    <property type="evidence" value="ECO:0007669"/>
    <property type="project" value="InterPro"/>
</dbReference>
<dbReference type="AlphaFoldDB" id="A0A2S2C404"/>
<evidence type="ECO:0000259" key="1">
    <source>
        <dbReference type="PROSITE" id="PS50995"/>
    </source>
</evidence>
<dbReference type="PANTHER" id="PTHR33164:SF106">
    <property type="entry name" value="TRANSCRIPTIONAL REGULATORY PROTEIN"/>
    <property type="match status" value="1"/>
</dbReference>
<dbReference type="EMBL" id="CP021354">
    <property type="protein sequence ID" value="AWK75605.1"/>
    <property type="molecule type" value="Genomic_DNA"/>
</dbReference>
<dbReference type="KEGG" id="roz:CBI38_16175"/>
<feature type="domain" description="HTH marR-type" evidence="1">
    <location>
        <begin position="10"/>
        <end position="150"/>
    </location>
</feature>
<proteinExistence type="predicted"/>
<dbReference type="InterPro" id="IPR000835">
    <property type="entry name" value="HTH_MarR-typ"/>
</dbReference>
<dbReference type="Gene3D" id="1.10.10.10">
    <property type="entry name" value="Winged helix-like DNA-binding domain superfamily/Winged helix DNA-binding domain"/>
    <property type="match status" value="1"/>
</dbReference>
<dbReference type="SMART" id="SM00347">
    <property type="entry name" value="HTH_MARR"/>
    <property type="match status" value="1"/>
</dbReference>
<organism evidence="2 3">
    <name type="scientific">Rhodococcus oxybenzonivorans</name>
    <dbReference type="NCBI Taxonomy" id="1990687"/>
    <lineage>
        <taxon>Bacteria</taxon>
        <taxon>Bacillati</taxon>
        <taxon>Actinomycetota</taxon>
        <taxon>Actinomycetes</taxon>
        <taxon>Mycobacteriales</taxon>
        <taxon>Nocardiaceae</taxon>
        <taxon>Rhodococcus</taxon>
    </lineage>
</organism>
<dbReference type="Proteomes" id="UP000245711">
    <property type="component" value="Chromosome"/>
</dbReference>
<dbReference type="GO" id="GO:0006950">
    <property type="term" value="P:response to stress"/>
    <property type="evidence" value="ECO:0007669"/>
    <property type="project" value="TreeGrafter"/>
</dbReference>
<dbReference type="InterPro" id="IPR036390">
    <property type="entry name" value="WH_DNA-bd_sf"/>
</dbReference>
<name>A0A2S2C404_9NOCA</name>
<gene>
    <name evidence="2" type="ORF">CBI38_16175</name>
</gene>
<accession>A0A2S2C404</accession>
<evidence type="ECO:0000313" key="2">
    <source>
        <dbReference type="EMBL" id="AWK75605.1"/>
    </source>
</evidence>
<dbReference type="InterPro" id="IPR039422">
    <property type="entry name" value="MarR/SlyA-like"/>
</dbReference>
<dbReference type="SUPFAM" id="SSF46785">
    <property type="entry name" value="Winged helix' DNA-binding domain"/>
    <property type="match status" value="1"/>
</dbReference>
<sequence length="173" mass="18931">MPDSARPDARARLEADISADVRAMTVASEQIGRTFGALHDLSPNDFQALMHVMVADTNGTPLTAGELGSLLGLSSAAVTYLVERMLSSGHIRREADPSDRRKVILRYDDHGLEVAREFFAPLGQRTARALRDVPDADLAAAHRVFAVLIDSMQSHYKDLGGKNIRHLTARRTT</sequence>
<evidence type="ECO:0000313" key="3">
    <source>
        <dbReference type="Proteomes" id="UP000245711"/>
    </source>
</evidence>
<dbReference type="OrthoDB" id="162531at2"/>
<dbReference type="Pfam" id="PF12802">
    <property type="entry name" value="MarR_2"/>
    <property type="match status" value="1"/>
</dbReference>
<dbReference type="PROSITE" id="PS50995">
    <property type="entry name" value="HTH_MARR_2"/>
    <property type="match status" value="1"/>
</dbReference>
<dbReference type="InterPro" id="IPR036388">
    <property type="entry name" value="WH-like_DNA-bd_sf"/>
</dbReference>
<keyword evidence="3" id="KW-1185">Reference proteome</keyword>